<protein>
    <submittedName>
        <fullName evidence="2">Uncharacterized protein</fullName>
    </submittedName>
</protein>
<proteinExistence type="predicted"/>
<evidence type="ECO:0000313" key="3">
    <source>
        <dbReference type="Proteomes" id="UP000015105"/>
    </source>
</evidence>
<sequence length="86" mass="9401">HTSWFHVQASQFSTFTFRVLVMLPDVLAAAHFLFFLCLQQHGSSRFASTSVVKQSSGGLFGWLLGGKPTQFPTLDVPLPGITIPPP</sequence>
<reference evidence="2" key="4">
    <citation type="submission" date="2019-03" db="UniProtKB">
        <authorList>
            <consortium name="EnsemblPlants"/>
        </authorList>
    </citation>
    <scope>IDENTIFICATION</scope>
</reference>
<accession>A0A453FFS4</accession>
<evidence type="ECO:0000256" key="1">
    <source>
        <dbReference type="SAM" id="Phobius"/>
    </source>
</evidence>
<dbReference type="Gramene" id="AET3Gv20665700.12">
    <property type="protein sequence ID" value="AET3Gv20665700.12"/>
    <property type="gene ID" value="AET3Gv20665700"/>
</dbReference>
<keyword evidence="1" id="KW-0472">Membrane</keyword>
<dbReference type="EnsemblPlants" id="AET3Gv20665700.12">
    <property type="protein sequence ID" value="AET3Gv20665700.12"/>
    <property type="gene ID" value="AET3Gv20665700"/>
</dbReference>
<organism evidence="2 3">
    <name type="scientific">Aegilops tauschii subsp. strangulata</name>
    <name type="common">Goatgrass</name>
    <dbReference type="NCBI Taxonomy" id="200361"/>
    <lineage>
        <taxon>Eukaryota</taxon>
        <taxon>Viridiplantae</taxon>
        <taxon>Streptophyta</taxon>
        <taxon>Embryophyta</taxon>
        <taxon>Tracheophyta</taxon>
        <taxon>Spermatophyta</taxon>
        <taxon>Magnoliopsida</taxon>
        <taxon>Liliopsida</taxon>
        <taxon>Poales</taxon>
        <taxon>Poaceae</taxon>
        <taxon>BOP clade</taxon>
        <taxon>Pooideae</taxon>
        <taxon>Triticodae</taxon>
        <taxon>Triticeae</taxon>
        <taxon>Triticinae</taxon>
        <taxon>Aegilops</taxon>
    </lineage>
</organism>
<dbReference type="Proteomes" id="UP000015105">
    <property type="component" value="Chromosome 3D"/>
</dbReference>
<feature type="transmembrane region" description="Helical" evidence="1">
    <location>
        <begin position="15"/>
        <end position="38"/>
    </location>
</feature>
<keyword evidence="3" id="KW-1185">Reference proteome</keyword>
<dbReference type="AlphaFoldDB" id="A0A453FFS4"/>
<keyword evidence="1" id="KW-1133">Transmembrane helix</keyword>
<keyword evidence="1" id="KW-0812">Transmembrane</keyword>
<reference evidence="2" key="3">
    <citation type="journal article" date="2017" name="Nature">
        <title>Genome sequence of the progenitor of the wheat D genome Aegilops tauschii.</title>
        <authorList>
            <person name="Luo M.C."/>
            <person name="Gu Y.Q."/>
            <person name="Puiu D."/>
            <person name="Wang H."/>
            <person name="Twardziok S.O."/>
            <person name="Deal K.R."/>
            <person name="Huo N."/>
            <person name="Zhu T."/>
            <person name="Wang L."/>
            <person name="Wang Y."/>
            <person name="McGuire P.E."/>
            <person name="Liu S."/>
            <person name="Long H."/>
            <person name="Ramasamy R.K."/>
            <person name="Rodriguez J.C."/>
            <person name="Van S.L."/>
            <person name="Yuan L."/>
            <person name="Wang Z."/>
            <person name="Xia Z."/>
            <person name="Xiao L."/>
            <person name="Anderson O.D."/>
            <person name="Ouyang S."/>
            <person name="Liang Y."/>
            <person name="Zimin A.V."/>
            <person name="Pertea G."/>
            <person name="Qi P."/>
            <person name="Bennetzen J.L."/>
            <person name="Dai X."/>
            <person name="Dawson M.W."/>
            <person name="Muller H.G."/>
            <person name="Kugler K."/>
            <person name="Rivarola-Duarte L."/>
            <person name="Spannagl M."/>
            <person name="Mayer K.F.X."/>
            <person name="Lu F.H."/>
            <person name="Bevan M.W."/>
            <person name="Leroy P."/>
            <person name="Li P."/>
            <person name="You F.M."/>
            <person name="Sun Q."/>
            <person name="Liu Z."/>
            <person name="Lyons E."/>
            <person name="Wicker T."/>
            <person name="Salzberg S.L."/>
            <person name="Devos K.M."/>
            <person name="Dvorak J."/>
        </authorList>
    </citation>
    <scope>NUCLEOTIDE SEQUENCE [LARGE SCALE GENOMIC DNA]</scope>
    <source>
        <strain evidence="2">cv. AL8/78</strain>
    </source>
</reference>
<reference evidence="3" key="2">
    <citation type="journal article" date="2017" name="Nat. Plants">
        <title>The Aegilops tauschii genome reveals multiple impacts of transposons.</title>
        <authorList>
            <person name="Zhao G."/>
            <person name="Zou C."/>
            <person name="Li K."/>
            <person name="Wang K."/>
            <person name="Li T."/>
            <person name="Gao L."/>
            <person name="Zhang X."/>
            <person name="Wang H."/>
            <person name="Yang Z."/>
            <person name="Liu X."/>
            <person name="Jiang W."/>
            <person name="Mao L."/>
            <person name="Kong X."/>
            <person name="Jiao Y."/>
            <person name="Jia J."/>
        </authorList>
    </citation>
    <scope>NUCLEOTIDE SEQUENCE [LARGE SCALE GENOMIC DNA]</scope>
    <source>
        <strain evidence="3">cv. AL8/78</strain>
    </source>
</reference>
<name>A0A453FFS4_AEGTS</name>
<reference evidence="3" key="1">
    <citation type="journal article" date="2014" name="Science">
        <title>Ancient hybridizations among the ancestral genomes of bread wheat.</title>
        <authorList>
            <consortium name="International Wheat Genome Sequencing Consortium,"/>
            <person name="Marcussen T."/>
            <person name="Sandve S.R."/>
            <person name="Heier L."/>
            <person name="Spannagl M."/>
            <person name="Pfeifer M."/>
            <person name="Jakobsen K.S."/>
            <person name="Wulff B.B."/>
            <person name="Steuernagel B."/>
            <person name="Mayer K.F."/>
            <person name="Olsen O.A."/>
        </authorList>
    </citation>
    <scope>NUCLEOTIDE SEQUENCE [LARGE SCALE GENOMIC DNA]</scope>
    <source>
        <strain evidence="3">cv. AL8/78</strain>
    </source>
</reference>
<evidence type="ECO:0000313" key="2">
    <source>
        <dbReference type="EnsemblPlants" id="AET3Gv20665700.12"/>
    </source>
</evidence>
<reference evidence="2" key="5">
    <citation type="journal article" date="2021" name="G3 (Bethesda)">
        <title>Aegilops tauschii genome assembly Aet v5.0 features greater sequence contiguity and improved annotation.</title>
        <authorList>
            <person name="Wang L."/>
            <person name="Zhu T."/>
            <person name="Rodriguez J.C."/>
            <person name="Deal K.R."/>
            <person name="Dubcovsky J."/>
            <person name="McGuire P.E."/>
            <person name="Lux T."/>
            <person name="Spannagl M."/>
            <person name="Mayer K.F.X."/>
            <person name="Baldrich P."/>
            <person name="Meyers B.C."/>
            <person name="Huo N."/>
            <person name="Gu Y.Q."/>
            <person name="Zhou H."/>
            <person name="Devos K.M."/>
            <person name="Bennetzen J.L."/>
            <person name="Unver T."/>
            <person name="Budak H."/>
            <person name="Gulick P.J."/>
            <person name="Galiba G."/>
            <person name="Kalapos B."/>
            <person name="Nelson D.R."/>
            <person name="Li P."/>
            <person name="You F.M."/>
            <person name="Luo M.C."/>
            <person name="Dvorak J."/>
        </authorList>
    </citation>
    <scope>NUCLEOTIDE SEQUENCE [LARGE SCALE GENOMIC DNA]</scope>
    <source>
        <strain evidence="2">cv. AL8/78</strain>
    </source>
</reference>